<evidence type="ECO:0000259" key="13">
    <source>
        <dbReference type="Pfam" id="PF00361"/>
    </source>
</evidence>
<comment type="subcellular location">
    <subcellularLocation>
        <location evidence="1">Membrane</location>
        <topology evidence="1">Multi-pass membrane protein</topology>
    </subcellularLocation>
</comment>
<feature type="transmembrane region" description="Helical" evidence="11">
    <location>
        <begin position="225"/>
        <end position="244"/>
    </location>
</feature>
<protein>
    <recommendedName>
        <fullName evidence="16">NADH:quinone oxidoreductase/Mrp antiporter membrane subunit domain-containing protein</fullName>
    </recommendedName>
</protein>
<dbReference type="InterPro" id="IPR023798">
    <property type="entry name" value="Ribosomal_uS7_dom"/>
</dbReference>
<evidence type="ECO:0000313" key="14">
    <source>
        <dbReference type="EMBL" id="TXG46249.1"/>
    </source>
</evidence>
<evidence type="ECO:0008006" key="16">
    <source>
        <dbReference type="Google" id="ProtNLM"/>
    </source>
</evidence>
<comment type="similarity">
    <text evidence="2">Belongs to the universal ribosomal protein uS7 family.</text>
</comment>
<dbReference type="OrthoDB" id="1876953at2759"/>
<keyword evidence="4 11" id="KW-0812">Transmembrane</keyword>
<evidence type="ECO:0000256" key="10">
    <source>
        <dbReference type="ARBA" id="ARBA00023274"/>
    </source>
</evidence>
<dbReference type="Proteomes" id="UP000323000">
    <property type="component" value="Unassembled WGS sequence"/>
</dbReference>
<keyword evidence="6" id="KW-0689">Ribosomal protein</keyword>
<dbReference type="PANTHER" id="PTHR22773">
    <property type="entry name" value="NADH DEHYDROGENASE"/>
    <property type="match status" value="1"/>
</dbReference>
<dbReference type="GO" id="GO:0016020">
    <property type="term" value="C:membrane"/>
    <property type="evidence" value="ECO:0007669"/>
    <property type="project" value="UniProtKB-SubCell"/>
</dbReference>
<dbReference type="EMBL" id="VAHF01000263">
    <property type="protein sequence ID" value="TXG46249.1"/>
    <property type="molecule type" value="Genomic_DNA"/>
</dbReference>
<evidence type="ECO:0000256" key="7">
    <source>
        <dbReference type="ARBA" id="ARBA00022989"/>
    </source>
</evidence>
<keyword evidence="10" id="KW-0687">Ribonucleoprotein</keyword>
<evidence type="ECO:0000256" key="8">
    <source>
        <dbReference type="ARBA" id="ARBA00023027"/>
    </source>
</evidence>
<keyword evidence="7 11" id="KW-1133">Transmembrane helix</keyword>
<evidence type="ECO:0000256" key="3">
    <source>
        <dbReference type="ARBA" id="ARBA00022448"/>
    </source>
</evidence>
<dbReference type="GO" id="GO:0009536">
    <property type="term" value="C:plastid"/>
    <property type="evidence" value="ECO:0007669"/>
    <property type="project" value="UniProtKB-ARBA"/>
</dbReference>
<evidence type="ECO:0000256" key="2">
    <source>
        <dbReference type="ARBA" id="ARBA00007151"/>
    </source>
</evidence>
<keyword evidence="3" id="KW-0813">Transport</keyword>
<feature type="transmembrane region" description="Helical" evidence="11">
    <location>
        <begin position="180"/>
        <end position="204"/>
    </location>
</feature>
<dbReference type="InterPro" id="IPR001750">
    <property type="entry name" value="ND/Mrp_TM"/>
</dbReference>
<feature type="domain" description="Small ribosomal subunit protein uS7" evidence="12">
    <location>
        <begin position="1"/>
        <end position="34"/>
    </location>
</feature>
<dbReference type="GO" id="GO:0005840">
    <property type="term" value="C:ribosome"/>
    <property type="evidence" value="ECO:0007669"/>
    <property type="project" value="UniProtKB-KW"/>
</dbReference>
<keyword evidence="15" id="KW-1185">Reference proteome</keyword>
<evidence type="ECO:0000313" key="15">
    <source>
        <dbReference type="Proteomes" id="UP000323000"/>
    </source>
</evidence>
<evidence type="ECO:0000256" key="1">
    <source>
        <dbReference type="ARBA" id="ARBA00004141"/>
    </source>
</evidence>
<evidence type="ECO:0000256" key="9">
    <source>
        <dbReference type="ARBA" id="ARBA00023136"/>
    </source>
</evidence>
<accession>A0A5C7GP46</accession>
<evidence type="ECO:0000259" key="12">
    <source>
        <dbReference type="Pfam" id="PF00177"/>
    </source>
</evidence>
<gene>
    <name evidence="14" type="ORF">EZV62_028280</name>
</gene>
<dbReference type="InterPro" id="IPR036823">
    <property type="entry name" value="Ribosomal_uS7_dom_sf"/>
</dbReference>
<comment type="caution">
    <text evidence="14">The sequence shown here is derived from an EMBL/GenBank/DDBJ whole genome shotgun (WGS) entry which is preliminary data.</text>
</comment>
<feature type="transmembrane region" description="Helical" evidence="11">
    <location>
        <begin position="155"/>
        <end position="174"/>
    </location>
</feature>
<name>A0A5C7GP46_9ROSI</name>
<evidence type="ECO:0000256" key="6">
    <source>
        <dbReference type="ARBA" id="ARBA00022980"/>
    </source>
</evidence>
<dbReference type="AlphaFoldDB" id="A0A5C7GP46"/>
<evidence type="ECO:0000256" key="4">
    <source>
        <dbReference type="ARBA" id="ARBA00022692"/>
    </source>
</evidence>
<keyword evidence="5" id="KW-1278">Translocase</keyword>
<keyword evidence="9 11" id="KW-0472">Membrane</keyword>
<proteinExistence type="inferred from homology"/>
<evidence type="ECO:0000256" key="5">
    <source>
        <dbReference type="ARBA" id="ARBA00022967"/>
    </source>
</evidence>
<dbReference type="Gene3D" id="1.10.455.10">
    <property type="entry name" value="Ribosomal protein S7 domain"/>
    <property type="match status" value="1"/>
</dbReference>
<keyword evidence="8" id="KW-0520">NAD</keyword>
<dbReference type="Pfam" id="PF00361">
    <property type="entry name" value="Proton_antipo_M"/>
    <property type="match status" value="1"/>
</dbReference>
<evidence type="ECO:0000256" key="11">
    <source>
        <dbReference type="SAM" id="Phobius"/>
    </source>
</evidence>
<dbReference type="Pfam" id="PF00177">
    <property type="entry name" value="Ribosomal_S7"/>
    <property type="match status" value="1"/>
</dbReference>
<feature type="transmembrane region" description="Helical" evidence="11">
    <location>
        <begin position="127"/>
        <end position="148"/>
    </location>
</feature>
<organism evidence="14 15">
    <name type="scientific">Acer yangbiense</name>
    <dbReference type="NCBI Taxonomy" id="1000413"/>
    <lineage>
        <taxon>Eukaryota</taxon>
        <taxon>Viridiplantae</taxon>
        <taxon>Streptophyta</taxon>
        <taxon>Embryophyta</taxon>
        <taxon>Tracheophyta</taxon>
        <taxon>Spermatophyta</taxon>
        <taxon>Magnoliopsida</taxon>
        <taxon>eudicotyledons</taxon>
        <taxon>Gunneridae</taxon>
        <taxon>Pentapetalae</taxon>
        <taxon>rosids</taxon>
        <taxon>malvids</taxon>
        <taxon>Sapindales</taxon>
        <taxon>Sapindaceae</taxon>
        <taxon>Hippocastanoideae</taxon>
        <taxon>Acereae</taxon>
        <taxon>Acer</taxon>
    </lineage>
</organism>
<dbReference type="SUPFAM" id="SSF47973">
    <property type="entry name" value="Ribosomal protein S7"/>
    <property type="match status" value="1"/>
</dbReference>
<feature type="domain" description="NADH:quinone oxidoreductase/Mrp antiporter transmembrane" evidence="13">
    <location>
        <begin position="91"/>
        <end position="263"/>
    </location>
</feature>
<sequence>MTFKLSSELVDAAKGSGDAIRKKEETHRMAEANRAFAHFRIGFKLSPAPSHQWTPDVYEGVRCYRVGSHPSETTSVIGASKEVRNPLFDSDSPTPVVAFLSVTSKVAASASATRIFDIPFYFSSNEWHLLLEILAILSMILGNLIAITQTSMKRMLAYSSIGQIGYVIIGIIVGDSNGGYASMITYMLFYISMNLGTFACIVSFGLRTGTDNIRDYAGLYTKDPFLALSLALCLLSLGGLPPLAGFFGKLYLFWCGWAYISWFQ</sequence>
<reference evidence="15" key="1">
    <citation type="journal article" date="2019" name="Gigascience">
        <title>De novo genome assembly of the endangered Acer yangbiense, a plant species with extremely small populations endemic to Yunnan Province, China.</title>
        <authorList>
            <person name="Yang J."/>
            <person name="Wariss H.M."/>
            <person name="Tao L."/>
            <person name="Zhang R."/>
            <person name="Yun Q."/>
            <person name="Hollingsworth P."/>
            <person name="Dao Z."/>
            <person name="Luo G."/>
            <person name="Guo H."/>
            <person name="Ma Y."/>
            <person name="Sun W."/>
        </authorList>
    </citation>
    <scope>NUCLEOTIDE SEQUENCE [LARGE SCALE GENOMIC DNA]</scope>
    <source>
        <strain evidence="15">cv. Malutang</strain>
    </source>
</reference>
<dbReference type="GO" id="GO:1990904">
    <property type="term" value="C:ribonucleoprotein complex"/>
    <property type="evidence" value="ECO:0007669"/>
    <property type="project" value="UniProtKB-KW"/>
</dbReference>